<evidence type="ECO:0000313" key="2">
    <source>
        <dbReference type="Proteomes" id="UP000004221"/>
    </source>
</evidence>
<proteinExistence type="predicted"/>
<evidence type="ECO:0000313" key="1">
    <source>
        <dbReference type="EMBL" id="CCF85817.1"/>
    </source>
</evidence>
<sequence>MEASTAPRKFKVVRLSLTSPDHREGDPDGQAGMAVSVWRRVLATVSHNQWGTWYCRPFQLSEGKVDWAYEEDGGAGCAAY</sequence>
<dbReference type="AlphaFoldDB" id="I4EMA4"/>
<dbReference type="EMBL" id="CAGS01000534">
    <property type="protein sequence ID" value="CCF85817.1"/>
    <property type="molecule type" value="Genomic_DNA"/>
</dbReference>
<protein>
    <submittedName>
        <fullName evidence="1">Uncharacterized protein</fullName>
    </submittedName>
</protein>
<keyword evidence="2" id="KW-1185">Reference proteome</keyword>
<comment type="caution">
    <text evidence="1">The sequence shown here is derived from an EMBL/GenBank/DDBJ whole genome shotgun (WGS) entry which is preliminary data.</text>
</comment>
<gene>
    <name evidence="1" type="ORF">NITHO_580002</name>
</gene>
<reference evidence="1 2" key="1">
    <citation type="journal article" date="2012" name="ISME J.">
        <title>Nitrification expanded: discovery, physiology and genomics of a nitrite-oxidizing bacterium from the phylum Chloroflexi.</title>
        <authorList>
            <person name="Sorokin D.Y."/>
            <person name="Lucker S."/>
            <person name="Vejmelkova D."/>
            <person name="Kostrikina N.A."/>
            <person name="Kleerebezem R."/>
            <person name="Rijpstra W.I."/>
            <person name="Damste J.S."/>
            <person name="Le Paslier D."/>
            <person name="Muyzer G."/>
            <person name="Wagner M."/>
            <person name="van Loosdrecht M.C."/>
            <person name="Daims H."/>
        </authorList>
    </citation>
    <scope>NUCLEOTIDE SEQUENCE [LARGE SCALE GENOMIC DNA]</scope>
    <source>
        <strain evidence="2">none</strain>
    </source>
</reference>
<organism evidence="1 2">
    <name type="scientific">Nitrolancea hollandica Lb</name>
    <dbReference type="NCBI Taxonomy" id="1129897"/>
    <lineage>
        <taxon>Bacteria</taxon>
        <taxon>Pseudomonadati</taxon>
        <taxon>Thermomicrobiota</taxon>
        <taxon>Thermomicrobia</taxon>
        <taxon>Sphaerobacterales</taxon>
        <taxon>Sphaerobacterineae</taxon>
        <taxon>Sphaerobacteraceae</taxon>
        <taxon>Nitrolancea</taxon>
    </lineage>
</organism>
<dbReference type="Proteomes" id="UP000004221">
    <property type="component" value="Unassembled WGS sequence"/>
</dbReference>
<accession>I4EMA4</accession>
<name>I4EMA4_9BACT</name>